<proteinExistence type="predicted"/>
<accession>A0A2N0ZMB1</accession>
<name>A0A2N0ZMB1_9BACI</name>
<reference evidence="1 2" key="1">
    <citation type="journal article" date="2010" name="Int. J. Syst. Evol. Microbiol.">
        <title>Bacillus horneckiae sp. nov., isolated from a spacecraft-assembly clean room.</title>
        <authorList>
            <person name="Vaishampayan P."/>
            <person name="Probst A."/>
            <person name="Krishnamurthi S."/>
            <person name="Ghosh S."/>
            <person name="Osman S."/>
            <person name="McDowall A."/>
            <person name="Ruckmani A."/>
            <person name="Mayilraj S."/>
            <person name="Venkateswaran K."/>
        </authorList>
    </citation>
    <scope>NUCLEOTIDE SEQUENCE [LARGE SCALE GENOMIC DNA]</scope>
    <source>
        <strain evidence="2">1PO1SC</strain>
    </source>
</reference>
<dbReference type="Proteomes" id="UP000233343">
    <property type="component" value="Unassembled WGS sequence"/>
</dbReference>
<keyword evidence="2" id="KW-1185">Reference proteome</keyword>
<comment type="caution">
    <text evidence="1">The sequence shown here is derived from an EMBL/GenBank/DDBJ whole genome shotgun (WGS) entry which is preliminary data.</text>
</comment>
<dbReference type="RefSeq" id="WP_066191311.1">
    <property type="nucleotide sequence ID" value="NZ_JARMMB010000002.1"/>
</dbReference>
<gene>
    <name evidence="1" type="ORF">CWS20_01845</name>
</gene>
<sequence length="199" mass="23164">MRSLLLGFICSFFLIACSSNELNSNPESINTEEKLKNELVQLFKEKRYDEIMDKVVKQETELQENFFNIVLAYKELEKVEGVKLSSWHISTFKSIKTNFEKVTNPPEEIAEEIDRTKKLTEQKYTTLLLEEEPTKTNVNISNLPLPSIGMTAEEVIYSQWGKPIDINRTTTATQVSEQWVYPNYKYLYFEDGILVTIQD</sequence>
<protein>
    <recommendedName>
        <fullName evidence="3">Lipoprotein</fullName>
    </recommendedName>
</protein>
<dbReference type="PROSITE" id="PS51257">
    <property type="entry name" value="PROKAR_LIPOPROTEIN"/>
    <property type="match status" value="1"/>
</dbReference>
<organism evidence="1 2">
    <name type="scientific">Cytobacillus horneckiae</name>
    <dbReference type="NCBI Taxonomy" id="549687"/>
    <lineage>
        <taxon>Bacteria</taxon>
        <taxon>Bacillati</taxon>
        <taxon>Bacillota</taxon>
        <taxon>Bacilli</taxon>
        <taxon>Bacillales</taxon>
        <taxon>Bacillaceae</taxon>
        <taxon>Cytobacillus</taxon>
    </lineage>
</organism>
<dbReference type="EMBL" id="PISD01000006">
    <property type="protein sequence ID" value="PKG30654.1"/>
    <property type="molecule type" value="Genomic_DNA"/>
</dbReference>
<evidence type="ECO:0000313" key="1">
    <source>
        <dbReference type="EMBL" id="PKG30654.1"/>
    </source>
</evidence>
<dbReference type="AlphaFoldDB" id="A0A2N0ZMB1"/>
<evidence type="ECO:0000313" key="2">
    <source>
        <dbReference type="Proteomes" id="UP000233343"/>
    </source>
</evidence>
<evidence type="ECO:0008006" key="3">
    <source>
        <dbReference type="Google" id="ProtNLM"/>
    </source>
</evidence>